<protein>
    <submittedName>
        <fullName evidence="2">ISXO2-like transposase domain-containing protein</fullName>
    </submittedName>
</protein>
<reference evidence="2 3" key="1">
    <citation type="submission" date="2016-10" db="EMBL/GenBank/DDBJ databases">
        <authorList>
            <person name="Varghese N."/>
            <person name="Submissions S."/>
        </authorList>
    </citation>
    <scope>NUCLEOTIDE SEQUENCE [LARGE SCALE GENOMIC DNA]</scope>
    <source>
        <strain evidence="3">DSM 19823 / KCTC 23066 / CCTCC M 208030 / D25</strain>
    </source>
</reference>
<organism evidence="2 3">
    <name type="scientific">Myroides profundi</name>
    <dbReference type="NCBI Taxonomy" id="480520"/>
    <lineage>
        <taxon>Bacteria</taxon>
        <taxon>Pseudomonadati</taxon>
        <taxon>Bacteroidota</taxon>
        <taxon>Flavobacteriia</taxon>
        <taxon>Flavobacteriales</taxon>
        <taxon>Flavobacteriaceae</taxon>
        <taxon>Myroides</taxon>
    </lineage>
</organism>
<evidence type="ECO:0000259" key="1">
    <source>
        <dbReference type="SMART" id="SM01126"/>
    </source>
</evidence>
<dbReference type="Proteomes" id="UP000183496">
    <property type="component" value="Unassembled WGS sequence"/>
</dbReference>
<dbReference type="Pfam" id="PF12762">
    <property type="entry name" value="DDE_Tnp_IS1595"/>
    <property type="match status" value="1"/>
</dbReference>
<keyword evidence="3" id="KW-1185">Reference proteome</keyword>
<evidence type="ECO:0000313" key="2">
    <source>
        <dbReference type="EMBL" id="SER65143.1"/>
    </source>
</evidence>
<feature type="domain" description="ISXO2-like transposase" evidence="1">
    <location>
        <begin position="6"/>
        <end position="119"/>
    </location>
</feature>
<comment type="caution">
    <text evidence="2">The sequence shown here is derived from an EMBL/GenBank/DDBJ whole genome shotgun (WGS) entry which is preliminary data.</text>
</comment>
<dbReference type="SMART" id="SM01126">
    <property type="entry name" value="DDE_Tnp_IS1595"/>
    <property type="match status" value="1"/>
</dbReference>
<dbReference type="AlphaFoldDB" id="A0AAJ4W723"/>
<dbReference type="EMBL" id="FOFY01000024">
    <property type="protein sequence ID" value="SER65143.1"/>
    <property type="molecule type" value="Genomic_DNA"/>
</dbReference>
<proteinExistence type="predicted"/>
<name>A0AAJ4W723_MYRPR</name>
<dbReference type="KEGG" id="mpw:MPR_2141"/>
<gene>
    <name evidence="2" type="ORF">SAMN04488089_1242</name>
</gene>
<sequence>MAESTVLEDIKTGEKQNHVRFFKAVVLENHKAEGVNEMIKKNIHESSIVLTGKSTSYVDISDFVQIHITEKSSEQTTKETLKWVHIAISNTKRNLLRNYHKIKRKYLQAYLDEFVYKLNRRYFGDKLFDRLIIANITAYD</sequence>
<evidence type="ECO:0000313" key="3">
    <source>
        <dbReference type="Proteomes" id="UP000183496"/>
    </source>
</evidence>
<dbReference type="InterPro" id="IPR024445">
    <property type="entry name" value="Tnp_ISXO2-like"/>
</dbReference>
<accession>A0AAJ4W723</accession>
<dbReference type="NCBIfam" id="NF033547">
    <property type="entry name" value="transpos_IS1595"/>
    <property type="match status" value="1"/>
</dbReference>